<comment type="caution">
    <text evidence="2">The sequence shown here is derived from an EMBL/GenBank/DDBJ whole genome shotgun (WGS) entry which is preliminary data.</text>
</comment>
<keyword evidence="3" id="KW-1185">Reference proteome</keyword>
<name>A0A9D4GYN3_DREPO</name>
<reference evidence="2" key="2">
    <citation type="submission" date="2020-11" db="EMBL/GenBank/DDBJ databases">
        <authorList>
            <person name="McCartney M.A."/>
            <person name="Auch B."/>
            <person name="Kono T."/>
            <person name="Mallez S."/>
            <person name="Becker A."/>
            <person name="Gohl D.M."/>
            <person name="Silverstein K.A.T."/>
            <person name="Koren S."/>
            <person name="Bechman K.B."/>
            <person name="Herman A."/>
            <person name="Abrahante J.E."/>
            <person name="Garbe J."/>
        </authorList>
    </citation>
    <scope>NUCLEOTIDE SEQUENCE</scope>
    <source>
        <strain evidence="2">Duluth1</strain>
        <tissue evidence="2">Whole animal</tissue>
    </source>
</reference>
<dbReference type="AlphaFoldDB" id="A0A9D4GYN3"/>
<proteinExistence type="predicted"/>
<organism evidence="2 3">
    <name type="scientific">Dreissena polymorpha</name>
    <name type="common">Zebra mussel</name>
    <name type="synonym">Mytilus polymorpha</name>
    <dbReference type="NCBI Taxonomy" id="45954"/>
    <lineage>
        <taxon>Eukaryota</taxon>
        <taxon>Metazoa</taxon>
        <taxon>Spiralia</taxon>
        <taxon>Lophotrochozoa</taxon>
        <taxon>Mollusca</taxon>
        <taxon>Bivalvia</taxon>
        <taxon>Autobranchia</taxon>
        <taxon>Heteroconchia</taxon>
        <taxon>Euheterodonta</taxon>
        <taxon>Imparidentia</taxon>
        <taxon>Neoheterodontei</taxon>
        <taxon>Myida</taxon>
        <taxon>Dreissenoidea</taxon>
        <taxon>Dreissenidae</taxon>
        <taxon>Dreissena</taxon>
    </lineage>
</organism>
<sequence length="59" mass="6569">MHIATTDSSTFLLTGGSDMRVRFWDLGYPANSFIMANAAGDLTQHTAVSYRWRSLAFIV</sequence>
<dbReference type="InterPro" id="IPR001680">
    <property type="entry name" value="WD40_rpt"/>
</dbReference>
<gene>
    <name evidence="2" type="ORF">DPMN_127288</name>
</gene>
<dbReference type="InterPro" id="IPR019775">
    <property type="entry name" value="WD40_repeat_CS"/>
</dbReference>
<dbReference type="Proteomes" id="UP000828390">
    <property type="component" value="Unassembled WGS sequence"/>
</dbReference>
<evidence type="ECO:0000313" key="2">
    <source>
        <dbReference type="EMBL" id="KAH3825413.1"/>
    </source>
</evidence>
<dbReference type="PROSITE" id="PS50082">
    <property type="entry name" value="WD_REPEATS_2"/>
    <property type="match status" value="1"/>
</dbReference>
<accession>A0A9D4GYN3</accession>
<keyword evidence="1" id="KW-0853">WD repeat</keyword>
<protein>
    <submittedName>
        <fullName evidence="2">Uncharacterized protein</fullName>
    </submittedName>
</protein>
<evidence type="ECO:0000256" key="1">
    <source>
        <dbReference type="PROSITE-ProRule" id="PRU00221"/>
    </source>
</evidence>
<feature type="repeat" description="WD" evidence="1">
    <location>
        <begin position="1"/>
        <end position="26"/>
    </location>
</feature>
<reference evidence="2" key="1">
    <citation type="journal article" date="2019" name="bioRxiv">
        <title>The Genome of the Zebra Mussel, Dreissena polymorpha: A Resource for Invasive Species Research.</title>
        <authorList>
            <person name="McCartney M.A."/>
            <person name="Auch B."/>
            <person name="Kono T."/>
            <person name="Mallez S."/>
            <person name="Zhang Y."/>
            <person name="Obille A."/>
            <person name="Becker A."/>
            <person name="Abrahante J.E."/>
            <person name="Garbe J."/>
            <person name="Badalamenti J.P."/>
            <person name="Herman A."/>
            <person name="Mangelson H."/>
            <person name="Liachko I."/>
            <person name="Sullivan S."/>
            <person name="Sone E.D."/>
            <person name="Koren S."/>
            <person name="Silverstein K.A.T."/>
            <person name="Beckman K.B."/>
            <person name="Gohl D.M."/>
        </authorList>
    </citation>
    <scope>NUCLEOTIDE SEQUENCE</scope>
    <source>
        <strain evidence="2">Duluth1</strain>
        <tissue evidence="2">Whole animal</tissue>
    </source>
</reference>
<dbReference type="EMBL" id="JAIWYP010000005">
    <property type="protein sequence ID" value="KAH3825413.1"/>
    <property type="molecule type" value="Genomic_DNA"/>
</dbReference>
<dbReference type="PROSITE" id="PS00678">
    <property type="entry name" value="WD_REPEATS_1"/>
    <property type="match status" value="1"/>
</dbReference>
<evidence type="ECO:0000313" key="3">
    <source>
        <dbReference type="Proteomes" id="UP000828390"/>
    </source>
</evidence>